<gene>
    <name evidence="1" type="ORF">EIN_470240</name>
</gene>
<name>A0A0A1TUN0_ENTIV</name>
<dbReference type="OMA" id="CTCYNER"/>
<evidence type="ECO:0000313" key="1">
    <source>
        <dbReference type="EMBL" id="ELP83780.1"/>
    </source>
</evidence>
<dbReference type="KEGG" id="eiv:EIN_470240"/>
<dbReference type="VEuPathDB" id="AmoebaDB:EIN_470240"/>
<proteinExistence type="predicted"/>
<dbReference type="Proteomes" id="UP000014680">
    <property type="component" value="Unassembled WGS sequence"/>
</dbReference>
<dbReference type="OrthoDB" id="27804at2759"/>
<dbReference type="RefSeq" id="XP_004183126.1">
    <property type="nucleotide sequence ID" value="XM_004183078.1"/>
</dbReference>
<evidence type="ECO:0000313" key="2">
    <source>
        <dbReference type="Proteomes" id="UP000014680"/>
    </source>
</evidence>
<dbReference type="EMBL" id="KB207240">
    <property type="protein sequence ID" value="ELP83780.1"/>
    <property type="molecule type" value="Genomic_DNA"/>
</dbReference>
<dbReference type="GeneID" id="14882662"/>
<organism evidence="1 2">
    <name type="scientific">Entamoeba invadens IP1</name>
    <dbReference type="NCBI Taxonomy" id="370355"/>
    <lineage>
        <taxon>Eukaryota</taxon>
        <taxon>Amoebozoa</taxon>
        <taxon>Evosea</taxon>
        <taxon>Archamoebae</taxon>
        <taxon>Mastigamoebida</taxon>
        <taxon>Entamoebidae</taxon>
        <taxon>Entamoeba</taxon>
    </lineage>
</organism>
<protein>
    <submittedName>
        <fullName evidence="1">Uncharacterized protein</fullName>
    </submittedName>
</protein>
<sequence>MKGINFKTRIPYEIVSECSAFSVEGKNGKVTVKLNIPSCDFVAHKGWSFKGSWVGLYVVDRDQDYNYVDSIYPETEKSVVTFTGVIDGIYEVRYFSDEYHRITQYTAKVVVGTLVVPKKVEEIFDAKRRVVEVTFDCHELLDMDWFGLFLASEKSQKKPLCTKMVYSQCEKYTIDLGELHLETCLCDGNRYVTPIVFQIRYFRQHSTRYDKKMTFTFVPSGIINCVFSIGRVKALLACGNSDIVVMYKTTSNNFFVAVKDDHNVTVFEEKFVNQSYDGELLLKIPENVVLSGTYYIFLLAAETRRIIAISEALLI</sequence>
<keyword evidence="2" id="KW-1185">Reference proteome</keyword>
<accession>A0A0A1TUN0</accession>
<dbReference type="AlphaFoldDB" id="A0A0A1TUN0"/>
<reference evidence="1 2" key="1">
    <citation type="submission" date="2012-10" db="EMBL/GenBank/DDBJ databases">
        <authorList>
            <person name="Zafar N."/>
            <person name="Inman J."/>
            <person name="Hall N."/>
            <person name="Lorenzi H."/>
            <person name="Caler E."/>
        </authorList>
    </citation>
    <scope>NUCLEOTIDE SEQUENCE [LARGE SCALE GENOMIC DNA]</scope>
    <source>
        <strain evidence="1 2">IP1</strain>
    </source>
</reference>